<dbReference type="AlphaFoldDB" id="A0A0G3BN07"/>
<reference evidence="2 3" key="1">
    <citation type="submission" date="2015-05" db="EMBL/GenBank/DDBJ databases">
        <authorList>
            <person name="Tang B."/>
            <person name="Yu Y."/>
        </authorList>
    </citation>
    <scope>NUCLEOTIDE SEQUENCE [LARGE SCALE GENOMIC DNA]</scope>
    <source>
        <strain evidence="2 3">DSM 7029</strain>
    </source>
</reference>
<evidence type="ECO:0000313" key="3">
    <source>
        <dbReference type="Proteomes" id="UP000035352"/>
    </source>
</evidence>
<evidence type="ECO:0000256" key="1">
    <source>
        <dbReference type="SAM" id="Phobius"/>
    </source>
</evidence>
<dbReference type="KEGG" id="pbh:AAW51_4138"/>
<sequence length="70" mass="7526">MRTGAIVCTTLFVGWVALALVQLWTSALDGALFVKISLTLGALFVICLAVTLVAREVKSDNKLQKDGFID</sequence>
<keyword evidence="1" id="KW-0812">Transmembrane</keyword>
<dbReference type="STRING" id="413882.AAW51_4138"/>
<dbReference type="Proteomes" id="UP000035352">
    <property type="component" value="Chromosome"/>
</dbReference>
<keyword evidence="1" id="KW-1133">Transmembrane helix</keyword>
<proteinExistence type="predicted"/>
<accession>A0A0G3BN07</accession>
<name>A0A0G3BN07_9BURK</name>
<gene>
    <name evidence="2" type="ORF">AAW51_4138</name>
</gene>
<feature type="transmembrane region" description="Helical" evidence="1">
    <location>
        <begin position="35"/>
        <end position="54"/>
    </location>
</feature>
<keyword evidence="3" id="KW-1185">Reference proteome</keyword>
<dbReference type="EMBL" id="CP011371">
    <property type="protein sequence ID" value="AKJ30829.1"/>
    <property type="molecule type" value="Genomic_DNA"/>
</dbReference>
<keyword evidence="1" id="KW-0472">Membrane</keyword>
<dbReference type="OrthoDB" id="9157491at2"/>
<organism evidence="2 3">
    <name type="scientific">Caldimonas brevitalea</name>
    <dbReference type="NCBI Taxonomy" id="413882"/>
    <lineage>
        <taxon>Bacteria</taxon>
        <taxon>Pseudomonadati</taxon>
        <taxon>Pseudomonadota</taxon>
        <taxon>Betaproteobacteria</taxon>
        <taxon>Burkholderiales</taxon>
        <taxon>Sphaerotilaceae</taxon>
        <taxon>Caldimonas</taxon>
    </lineage>
</organism>
<dbReference type="RefSeq" id="WP_047196107.1">
    <property type="nucleotide sequence ID" value="NZ_CP011371.1"/>
</dbReference>
<evidence type="ECO:0000313" key="2">
    <source>
        <dbReference type="EMBL" id="AKJ30829.1"/>
    </source>
</evidence>
<protein>
    <submittedName>
        <fullName evidence="2">Membrane protein</fullName>
    </submittedName>
</protein>